<dbReference type="RefSeq" id="WP_023054589.1">
    <property type="nucleotide sequence ID" value="NZ_AWXA01000061.1"/>
</dbReference>
<protein>
    <submittedName>
        <fullName evidence="1">Uncharacterized protein</fullName>
    </submittedName>
</protein>
<organism evidence="1 2">
    <name type="scientific">Megasphaera vaginalis</name>
    <name type="common">ex Srinivasan et al. 2021</name>
    <dbReference type="NCBI Taxonomy" id="1111454"/>
    <lineage>
        <taxon>Bacteria</taxon>
        <taxon>Bacillati</taxon>
        <taxon>Bacillota</taxon>
        <taxon>Negativicutes</taxon>
        <taxon>Veillonellales</taxon>
        <taxon>Veillonellaceae</taxon>
        <taxon>Megasphaera</taxon>
    </lineage>
</organism>
<sequence length="95" mass="10610">MFYVFDKNGICIYSCNDQPDIDDVSSREEVIVQDGVIYDINTIILSDNKITKKQKEQQVTQEIKTQNVSLDAASVLEALVDLQTQIDAINATKGV</sequence>
<evidence type="ECO:0000313" key="2">
    <source>
        <dbReference type="Proteomes" id="UP000017090"/>
    </source>
</evidence>
<comment type="caution">
    <text evidence="1">The sequence shown here is derived from an EMBL/GenBank/DDBJ whole genome shotgun (WGS) entry which is preliminary data.</text>
</comment>
<name>U7UB19_9FIRM</name>
<evidence type="ECO:0000313" key="1">
    <source>
        <dbReference type="EMBL" id="ERT56555.1"/>
    </source>
</evidence>
<gene>
    <name evidence="1" type="ORF">HMPREF1250_0014</name>
</gene>
<accession>U7UB19</accession>
<keyword evidence="2" id="KW-1185">Reference proteome</keyword>
<dbReference type="Proteomes" id="UP000017090">
    <property type="component" value="Unassembled WGS sequence"/>
</dbReference>
<dbReference type="EMBL" id="AWXA01000061">
    <property type="protein sequence ID" value="ERT56555.1"/>
    <property type="molecule type" value="Genomic_DNA"/>
</dbReference>
<dbReference type="PATRIC" id="fig|1111454.3.peg.2133"/>
<dbReference type="STRING" id="1111454.HMPREF1250_0014"/>
<proteinExistence type="predicted"/>
<dbReference type="AlphaFoldDB" id="U7UB19"/>
<reference evidence="1 2" key="1">
    <citation type="submission" date="2013-09" db="EMBL/GenBank/DDBJ databases">
        <authorList>
            <person name="Durkin A.S."/>
            <person name="Haft D.R."/>
            <person name="McCorrison J."/>
            <person name="Torralba M."/>
            <person name="Gillis M."/>
            <person name="Haft D.H."/>
            <person name="Methe B."/>
            <person name="Sutton G."/>
            <person name="Nelson K.E."/>
        </authorList>
    </citation>
    <scope>NUCLEOTIDE SEQUENCE [LARGE SCALE GENOMIC DNA]</scope>
    <source>
        <strain evidence="1 2">BV3C16-1</strain>
    </source>
</reference>